<evidence type="ECO:0000256" key="5">
    <source>
        <dbReference type="ARBA" id="ARBA00023136"/>
    </source>
</evidence>
<dbReference type="PANTHER" id="PTHR21716">
    <property type="entry name" value="TRANSMEMBRANE PROTEIN"/>
    <property type="match status" value="1"/>
</dbReference>
<dbReference type="EMBL" id="CP031093">
    <property type="protein sequence ID" value="QCF25797.1"/>
    <property type="molecule type" value="Genomic_DNA"/>
</dbReference>
<dbReference type="InterPro" id="IPR002549">
    <property type="entry name" value="AI-2E-like"/>
</dbReference>
<dbReference type="OrthoDB" id="9799225at2"/>
<feature type="transmembrane region" description="Helical" evidence="7">
    <location>
        <begin position="284"/>
        <end position="305"/>
    </location>
</feature>
<feature type="transmembrane region" description="Helical" evidence="7">
    <location>
        <begin position="249"/>
        <end position="277"/>
    </location>
</feature>
<keyword evidence="3 7" id="KW-0812">Transmembrane</keyword>
<dbReference type="Proteomes" id="UP000298049">
    <property type="component" value="Chromosome"/>
</dbReference>
<sequence length="366" mass="40458">MAEVQYSVDPPQQERRRRRSATDRLETPLYGLFVLGILYTLYVAHGVILPVLLALLTSLLMAPVVRVLRRRLRIPPAVSALVLIAAFLGALGGLTWTVSQPLLEWAGKAPESFSKLALGQSSIKTTIEQVTRSAEEVEETVDGLSEEKVTTVVLQQDSWRQKLFAKAQEGLAGLALAMALSYFLLVNGDRLIQNLARQLPRHARRRVLHMIRDSQEEIAKYLGIISLSNTLVGLLTGLMTWAIGLPSPVVWGVVAGLTRFVPYLGVIITIALLAVVSVASLDEIWLMSLAPLGFLALTSLVGFFLEPFIHGFRMSINPILIFISIFFWGWLWGPVGVLLAVPLMTVIQVVLKQIPKLRPVYKVIAR</sequence>
<feature type="transmembrane region" description="Helical" evidence="7">
    <location>
        <begin position="80"/>
        <end position="98"/>
    </location>
</feature>
<dbReference type="PANTHER" id="PTHR21716:SF16">
    <property type="entry name" value="BLL1467 PROTEIN"/>
    <property type="match status" value="1"/>
</dbReference>
<organism evidence="8 9">
    <name type="scientific">Hydrocarboniclastica marina</name>
    <dbReference type="NCBI Taxonomy" id="2259620"/>
    <lineage>
        <taxon>Bacteria</taxon>
        <taxon>Pseudomonadati</taxon>
        <taxon>Pseudomonadota</taxon>
        <taxon>Gammaproteobacteria</taxon>
        <taxon>Alteromonadales</taxon>
        <taxon>Alteromonadaceae</taxon>
        <taxon>Hydrocarboniclastica</taxon>
    </lineage>
</organism>
<feature type="transmembrane region" description="Helical" evidence="7">
    <location>
        <begin position="325"/>
        <end position="351"/>
    </location>
</feature>
<name>A0A4P7XIU8_9ALTE</name>
<evidence type="ECO:0000313" key="9">
    <source>
        <dbReference type="Proteomes" id="UP000298049"/>
    </source>
</evidence>
<accession>A0A4P7XIU8</accession>
<feature type="region of interest" description="Disordered" evidence="6">
    <location>
        <begin position="1"/>
        <end position="20"/>
    </location>
</feature>
<comment type="subcellular location">
    <subcellularLocation>
        <location evidence="1">Membrane</location>
        <topology evidence="1">Multi-pass membrane protein</topology>
    </subcellularLocation>
</comment>
<evidence type="ECO:0000256" key="6">
    <source>
        <dbReference type="SAM" id="MobiDB-lite"/>
    </source>
</evidence>
<evidence type="ECO:0000256" key="2">
    <source>
        <dbReference type="ARBA" id="ARBA00009773"/>
    </source>
</evidence>
<dbReference type="GO" id="GO:0055085">
    <property type="term" value="P:transmembrane transport"/>
    <property type="evidence" value="ECO:0007669"/>
    <property type="project" value="TreeGrafter"/>
</dbReference>
<evidence type="ECO:0000313" key="8">
    <source>
        <dbReference type="EMBL" id="QCF25797.1"/>
    </source>
</evidence>
<dbReference type="GO" id="GO:0016020">
    <property type="term" value="C:membrane"/>
    <property type="evidence" value="ECO:0007669"/>
    <property type="project" value="UniProtKB-SubCell"/>
</dbReference>
<proteinExistence type="inferred from homology"/>
<comment type="similarity">
    <text evidence="2">Belongs to the autoinducer-2 exporter (AI-2E) (TC 2.A.86) family.</text>
</comment>
<feature type="transmembrane region" description="Helical" evidence="7">
    <location>
        <begin position="221"/>
        <end position="243"/>
    </location>
</feature>
<dbReference type="Pfam" id="PF01594">
    <property type="entry name" value="AI-2E_transport"/>
    <property type="match status" value="1"/>
</dbReference>
<protein>
    <submittedName>
        <fullName evidence="8">AI-2E family transporter</fullName>
    </submittedName>
</protein>
<dbReference type="RefSeq" id="WP_136548448.1">
    <property type="nucleotide sequence ID" value="NZ_CP031093.1"/>
</dbReference>
<evidence type="ECO:0000256" key="3">
    <source>
        <dbReference type="ARBA" id="ARBA00022692"/>
    </source>
</evidence>
<evidence type="ECO:0000256" key="4">
    <source>
        <dbReference type="ARBA" id="ARBA00022989"/>
    </source>
</evidence>
<evidence type="ECO:0000256" key="7">
    <source>
        <dbReference type="SAM" id="Phobius"/>
    </source>
</evidence>
<reference evidence="8 9" key="1">
    <citation type="submission" date="2018-07" db="EMBL/GenBank/DDBJ databases">
        <title>Marsedoiliclastica nanhaica gen. nov. sp. nov., a novel marine hydrocarbonoclastic bacterium isolated from an in-situ enriched hydrocarbon-degrading consortium in deep-sea sediment.</title>
        <authorList>
            <person name="Dong C."/>
            <person name="Ma T."/>
            <person name="Liu R."/>
            <person name="Shao Z."/>
        </authorList>
    </citation>
    <scope>NUCLEOTIDE SEQUENCE [LARGE SCALE GENOMIC DNA]</scope>
    <source>
        <strain evidence="9">soil36-7</strain>
    </source>
</reference>
<gene>
    <name evidence="8" type="ORF">soil367_07615</name>
</gene>
<dbReference type="AlphaFoldDB" id="A0A4P7XIU8"/>
<keyword evidence="5 7" id="KW-0472">Membrane</keyword>
<feature type="transmembrane region" description="Helical" evidence="7">
    <location>
        <begin position="170"/>
        <end position="188"/>
    </location>
</feature>
<evidence type="ECO:0000256" key="1">
    <source>
        <dbReference type="ARBA" id="ARBA00004141"/>
    </source>
</evidence>
<keyword evidence="4 7" id="KW-1133">Transmembrane helix</keyword>
<dbReference type="KEGG" id="hmi:soil367_07615"/>
<keyword evidence="9" id="KW-1185">Reference proteome</keyword>